<dbReference type="SUPFAM" id="SSF56399">
    <property type="entry name" value="ADP-ribosylation"/>
    <property type="match status" value="1"/>
</dbReference>
<dbReference type="EMBL" id="MU865400">
    <property type="protein sequence ID" value="KAK4224191.1"/>
    <property type="molecule type" value="Genomic_DNA"/>
</dbReference>
<accession>A0AAN7GPW7</accession>
<proteinExistence type="predicted"/>
<reference evidence="2" key="2">
    <citation type="submission" date="2023-05" db="EMBL/GenBank/DDBJ databases">
        <authorList>
            <consortium name="Lawrence Berkeley National Laboratory"/>
            <person name="Steindorff A."/>
            <person name="Hensen N."/>
            <person name="Bonometti L."/>
            <person name="Westerberg I."/>
            <person name="Brannstrom I.O."/>
            <person name="Guillou S."/>
            <person name="Cros-Aarteil S."/>
            <person name="Calhoun S."/>
            <person name="Haridas S."/>
            <person name="Kuo A."/>
            <person name="Mondo S."/>
            <person name="Pangilinan J."/>
            <person name="Riley R."/>
            <person name="Labutti K."/>
            <person name="Andreopoulos B."/>
            <person name="Lipzen A."/>
            <person name="Chen C."/>
            <person name="Yanf M."/>
            <person name="Daum C."/>
            <person name="Ng V."/>
            <person name="Clum A."/>
            <person name="Ohm R."/>
            <person name="Martin F."/>
            <person name="Silar P."/>
            <person name="Natvig D."/>
            <person name="Lalanne C."/>
            <person name="Gautier V."/>
            <person name="Ament-Velasquez S.L."/>
            <person name="Kruys A."/>
            <person name="Hutchinson M.I."/>
            <person name="Powell A.J."/>
            <person name="Barry K."/>
            <person name="Miller A.N."/>
            <person name="Grigoriev I.V."/>
            <person name="Debuchy R."/>
            <person name="Gladieux P."/>
            <person name="Thoren M.H."/>
            <person name="Johannesson H."/>
        </authorList>
    </citation>
    <scope>NUCLEOTIDE SEQUENCE</scope>
    <source>
        <strain evidence="2">CBS 990.96</strain>
    </source>
</reference>
<keyword evidence="1" id="KW-0175">Coiled coil</keyword>
<feature type="coiled-coil region" evidence="1">
    <location>
        <begin position="177"/>
        <end position="225"/>
    </location>
</feature>
<dbReference type="Proteomes" id="UP001301958">
    <property type="component" value="Unassembled WGS sequence"/>
</dbReference>
<dbReference type="AlphaFoldDB" id="A0AAN7GPW7"/>
<evidence type="ECO:0008006" key="4">
    <source>
        <dbReference type="Google" id="ProtNLM"/>
    </source>
</evidence>
<organism evidence="2 3">
    <name type="scientific">Podospora fimiseda</name>
    <dbReference type="NCBI Taxonomy" id="252190"/>
    <lineage>
        <taxon>Eukaryota</taxon>
        <taxon>Fungi</taxon>
        <taxon>Dikarya</taxon>
        <taxon>Ascomycota</taxon>
        <taxon>Pezizomycotina</taxon>
        <taxon>Sordariomycetes</taxon>
        <taxon>Sordariomycetidae</taxon>
        <taxon>Sordariales</taxon>
        <taxon>Podosporaceae</taxon>
        <taxon>Podospora</taxon>
    </lineage>
</organism>
<evidence type="ECO:0000256" key="1">
    <source>
        <dbReference type="SAM" id="Coils"/>
    </source>
</evidence>
<protein>
    <recommendedName>
        <fullName evidence="4">PARP catalytic domain-containing protein</fullName>
    </recommendedName>
</protein>
<keyword evidence="3" id="KW-1185">Reference proteome</keyword>
<feature type="coiled-coil region" evidence="1">
    <location>
        <begin position="51"/>
        <end position="127"/>
    </location>
</feature>
<sequence length="343" mass="39238">MERRITRSETWRLSLPPEMKKIHDRLLETERREKILVQRRKQDKAQLDYLRAQLQREKDSHQQDLAKKQKEVDDAYSILWKTRQEALQQTAKISTQEALVTAKQKELDEANKQLKESREEAIKQTAIVTGKQKELDEVHRLLKIREEKLTSQTAMASRLAGINTRNQKLLDEGKRVLKETLEQMRNKTVRANSLEDMNTRNRQEIATLKVMVTSLENAVEAKNRQPRSFPAGTVGFRKEKQLSRFPTGHNGKGFYSAEIPRLADTFIEPRGLAAGAQCLRVLLVCKAVVGNAQKLTKQETQRKGPDIGFDSTIAGGNVVGRSWPETIVYTEDAIVIVGVILYR</sequence>
<gene>
    <name evidence="2" type="ORF">QBC38DRAFT_446676</name>
</gene>
<dbReference type="Gene3D" id="3.90.228.10">
    <property type="match status" value="1"/>
</dbReference>
<name>A0AAN7GPW7_9PEZI</name>
<evidence type="ECO:0000313" key="3">
    <source>
        <dbReference type="Proteomes" id="UP001301958"/>
    </source>
</evidence>
<reference evidence="2" key="1">
    <citation type="journal article" date="2023" name="Mol. Phylogenet. Evol.">
        <title>Genome-scale phylogeny and comparative genomics of the fungal order Sordariales.</title>
        <authorList>
            <person name="Hensen N."/>
            <person name="Bonometti L."/>
            <person name="Westerberg I."/>
            <person name="Brannstrom I.O."/>
            <person name="Guillou S."/>
            <person name="Cros-Aarteil S."/>
            <person name="Calhoun S."/>
            <person name="Haridas S."/>
            <person name="Kuo A."/>
            <person name="Mondo S."/>
            <person name="Pangilinan J."/>
            <person name="Riley R."/>
            <person name="LaButti K."/>
            <person name="Andreopoulos B."/>
            <person name="Lipzen A."/>
            <person name="Chen C."/>
            <person name="Yan M."/>
            <person name="Daum C."/>
            <person name="Ng V."/>
            <person name="Clum A."/>
            <person name="Steindorff A."/>
            <person name="Ohm R.A."/>
            <person name="Martin F."/>
            <person name="Silar P."/>
            <person name="Natvig D.O."/>
            <person name="Lalanne C."/>
            <person name="Gautier V."/>
            <person name="Ament-Velasquez S.L."/>
            <person name="Kruys A."/>
            <person name="Hutchinson M.I."/>
            <person name="Powell A.J."/>
            <person name="Barry K."/>
            <person name="Miller A.N."/>
            <person name="Grigoriev I.V."/>
            <person name="Debuchy R."/>
            <person name="Gladieux P."/>
            <person name="Hiltunen Thoren M."/>
            <person name="Johannesson H."/>
        </authorList>
    </citation>
    <scope>NUCLEOTIDE SEQUENCE</scope>
    <source>
        <strain evidence="2">CBS 990.96</strain>
    </source>
</reference>
<comment type="caution">
    <text evidence="2">The sequence shown here is derived from an EMBL/GenBank/DDBJ whole genome shotgun (WGS) entry which is preliminary data.</text>
</comment>
<evidence type="ECO:0000313" key="2">
    <source>
        <dbReference type="EMBL" id="KAK4224191.1"/>
    </source>
</evidence>